<reference evidence="1 2" key="1">
    <citation type="submission" date="2018-02" db="EMBL/GenBank/DDBJ databases">
        <title>Isolation, characterization and comparative genomics of Xanthomonas oryzae pv. oryzae bacteriophages.</title>
        <authorList>
            <person name="Varga I."/>
            <person name="Molnar J."/>
            <person name="Gazdag A."/>
            <person name="Szucs D."/>
            <person name="Doffkay Z."/>
            <person name="Valappil S.K."/>
            <person name="Papp S."/>
            <person name="Pinter R."/>
            <person name="Vera Cruz C.M."/>
            <person name="Ricardo O."/>
            <person name="Vizi T."/>
            <person name="Schneider G."/>
            <person name="Rakhely G."/>
            <person name="Kovacs T."/>
        </authorList>
    </citation>
    <scope>NUCLEOTIDE SEQUENCE [LARGE SCALE GENOMIC DNA]</scope>
</reference>
<proteinExistence type="predicted"/>
<organism evidence="1 2">
    <name type="scientific">Xanthomonas phage XPP1</name>
    <dbReference type="NCBI Taxonomy" id="2099853"/>
    <lineage>
        <taxon>Viruses</taxon>
        <taxon>Duplodnaviria</taxon>
        <taxon>Heunggongvirae</taxon>
        <taxon>Uroviricota</taxon>
        <taxon>Caudoviricetes</taxon>
        <taxon>Kantovirinae</taxon>
        <taxon>Tsukubavirus</taxon>
        <taxon>Tsukubavirus XPP1</taxon>
    </lineage>
</organism>
<evidence type="ECO:0000313" key="2">
    <source>
        <dbReference type="Proteomes" id="UP000289438"/>
    </source>
</evidence>
<sequence length="55" mass="6212">MTNQVLAMQILELYLSDDELLEDMAPNDVYNAAVSAIRDLLAGKHIDLRNLHDQT</sequence>
<dbReference type="Proteomes" id="UP000289438">
    <property type="component" value="Segment"/>
</dbReference>
<dbReference type="KEGG" id="vg:64408794"/>
<keyword evidence="2" id="KW-1185">Reference proteome</keyword>
<name>A0A3S7HIC8_9CAUD</name>
<dbReference type="GeneID" id="64408794"/>
<dbReference type="RefSeq" id="YP_010052425.1">
    <property type="nucleotide sequence ID" value="NC_054458.1"/>
</dbReference>
<protein>
    <submittedName>
        <fullName evidence="1">Uncharacterized protein</fullName>
    </submittedName>
</protein>
<accession>A0A3S7HIC8</accession>
<evidence type="ECO:0000313" key="1">
    <source>
        <dbReference type="EMBL" id="AVO23659.1"/>
    </source>
</evidence>
<dbReference type="EMBL" id="MG944227">
    <property type="protein sequence ID" value="AVO23659.1"/>
    <property type="molecule type" value="Genomic_DNA"/>
</dbReference>